<dbReference type="InterPro" id="IPR006231">
    <property type="entry name" value="MQO"/>
</dbReference>
<keyword evidence="8" id="KW-0560">Oxidoreductase</keyword>
<evidence type="ECO:0000256" key="3">
    <source>
        <dbReference type="ARBA" id="ARBA00005012"/>
    </source>
</evidence>
<sequence length="115" mass="12232">MKRGHLRDLPGSIKPNNILSMVGVGVTQVTLLNYLIGQLRLSEPDRVAVLREFVPSAADSDWELIVAGQRVQVIRRDKRKGGVLEFDTTVVGEADGSIAGLLGGRPGLDGGADNA</sequence>
<evidence type="ECO:0000313" key="12">
    <source>
        <dbReference type="Proteomes" id="UP000020681"/>
    </source>
</evidence>
<comment type="catalytic activity">
    <reaction evidence="1">
        <text>(S)-malate + a quinone = a quinol + oxaloacetate</text>
        <dbReference type="Rhea" id="RHEA:46012"/>
        <dbReference type="ChEBI" id="CHEBI:15589"/>
        <dbReference type="ChEBI" id="CHEBI:16452"/>
        <dbReference type="ChEBI" id="CHEBI:24646"/>
        <dbReference type="ChEBI" id="CHEBI:132124"/>
        <dbReference type="EC" id="1.1.5.4"/>
    </reaction>
</comment>
<evidence type="ECO:0000256" key="7">
    <source>
        <dbReference type="ARBA" id="ARBA00022827"/>
    </source>
</evidence>
<evidence type="ECO:0000256" key="10">
    <source>
        <dbReference type="ARBA" id="ARBA00031550"/>
    </source>
</evidence>
<keyword evidence="7" id="KW-0274">FAD</keyword>
<evidence type="ECO:0000256" key="8">
    <source>
        <dbReference type="ARBA" id="ARBA00023002"/>
    </source>
</evidence>
<dbReference type="Proteomes" id="UP000020681">
    <property type="component" value="Unassembled WGS sequence"/>
</dbReference>
<comment type="cofactor">
    <cofactor evidence="2">
        <name>FAD</name>
        <dbReference type="ChEBI" id="CHEBI:57692"/>
    </cofactor>
</comment>
<evidence type="ECO:0000256" key="6">
    <source>
        <dbReference type="ARBA" id="ARBA00022630"/>
    </source>
</evidence>
<dbReference type="EC" id="1.1.5.4" evidence="4"/>
<evidence type="ECO:0000256" key="5">
    <source>
        <dbReference type="ARBA" id="ARBA00022532"/>
    </source>
</evidence>
<evidence type="ECO:0000256" key="2">
    <source>
        <dbReference type="ARBA" id="ARBA00001974"/>
    </source>
</evidence>
<evidence type="ECO:0000256" key="1">
    <source>
        <dbReference type="ARBA" id="ARBA00001139"/>
    </source>
</evidence>
<dbReference type="EMBL" id="JAOL01000107">
    <property type="protein sequence ID" value="EUA90180.1"/>
    <property type="molecule type" value="Genomic_DNA"/>
</dbReference>
<dbReference type="Pfam" id="PF06039">
    <property type="entry name" value="Mqo"/>
    <property type="match status" value="1"/>
</dbReference>
<evidence type="ECO:0000256" key="4">
    <source>
        <dbReference type="ARBA" id="ARBA00013026"/>
    </source>
</evidence>
<comment type="caution">
    <text evidence="11">The sequence shown here is derived from an EMBL/GenBank/DDBJ whole genome shotgun (WGS) entry which is preliminary data.</text>
</comment>
<gene>
    <name evidence="11" type="ORF">I551_3333</name>
</gene>
<accession>A0ABP3AK29</accession>
<organism evidence="11 12">
    <name type="scientific">Mycobacterium ulcerans str. Harvey</name>
    <dbReference type="NCBI Taxonomy" id="1299332"/>
    <lineage>
        <taxon>Bacteria</taxon>
        <taxon>Bacillati</taxon>
        <taxon>Actinomycetota</taxon>
        <taxon>Actinomycetes</taxon>
        <taxon>Mycobacteriales</taxon>
        <taxon>Mycobacteriaceae</taxon>
        <taxon>Mycobacterium</taxon>
        <taxon>Mycobacterium ulcerans group</taxon>
    </lineage>
</organism>
<protein>
    <recommendedName>
        <fullName evidence="4">malate dehydrogenase (quinone)</fullName>
        <ecNumber evidence="4">1.1.5.4</ecNumber>
    </recommendedName>
    <alternativeName>
        <fullName evidence="10">MQO</fullName>
    </alternativeName>
    <alternativeName>
        <fullName evidence="9">Malate dehydrogenase [quinone]</fullName>
    </alternativeName>
</protein>
<keyword evidence="5" id="KW-0816">Tricarboxylic acid cycle</keyword>
<comment type="pathway">
    <text evidence="3">Carbohydrate metabolism; tricarboxylic acid cycle; oxaloacetate from (S)-malate (quinone route): step 1/1.</text>
</comment>
<reference evidence="11 12" key="1">
    <citation type="submission" date="2014-01" db="EMBL/GenBank/DDBJ databases">
        <authorList>
            <person name="Dobos K."/>
            <person name="Lenaerts A."/>
            <person name="Ordway D."/>
            <person name="DeGroote M.A."/>
            <person name="Parker T."/>
            <person name="Sizemore C."/>
            <person name="Tallon L.J."/>
            <person name="Sadzewicz L.K."/>
            <person name="Sengamalay N."/>
            <person name="Fraser C.M."/>
            <person name="Hine E."/>
            <person name="Shefchek K.A."/>
            <person name="Das S.P."/>
            <person name="Tettelin H."/>
        </authorList>
    </citation>
    <scope>NUCLEOTIDE SEQUENCE [LARGE SCALE GENOMIC DNA]</scope>
    <source>
        <strain evidence="11 12">Harvey</strain>
    </source>
</reference>
<evidence type="ECO:0000313" key="11">
    <source>
        <dbReference type="EMBL" id="EUA90180.1"/>
    </source>
</evidence>
<name>A0ABP3AK29_MYCUL</name>
<keyword evidence="12" id="KW-1185">Reference proteome</keyword>
<proteinExistence type="predicted"/>
<evidence type="ECO:0000256" key="9">
    <source>
        <dbReference type="ARBA" id="ARBA00030660"/>
    </source>
</evidence>
<keyword evidence="6" id="KW-0285">Flavoprotein</keyword>